<sequence>MAKLKGKGVVLAGLVAGAASYLSKKENRDKAMEYFNQLKGKANQFQQETGGVQGLVSKITNPNDATHTQNVPNKSVEETMASTQSNKKVSPSEMAATGNDGHVDESLSDIAETAAEPVDLVLEGNHMVDEGAQTTVHHYNEEQDPQDSKNKKNH</sequence>
<feature type="compositionally biased region" description="Polar residues" evidence="1">
    <location>
        <begin position="58"/>
        <end position="73"/>
    </location>
</feature>
<dbReference type="Proteomes" id="UP000030437">
    <property type="component" value="Unassembled WGS sequence"/>
</dbReference>
<dbReference type="RefSeq" id="WP_036152676.1">
    <property type="nucleotide sequence ID" value="NZ_AVCX01000009.1"/>
</dbReference>
<comment type="caution">
    <text evidence="2">The sequence shown here is derived from an EMBL/GenBank/DDBJ whole genome shotgun (WGS) entry which is preliminary data.</text>
</comment>
<organism evidence="2 3">
    <name type="scientific">Lysinibacillus odysseyi 34hs-1 = NBRC 100172</name>
    <dbReference type="NCBI Taxonomy" id="1220589"/>
    <lineage>
        <taxon>Bacteria</taxon>
        <taxon>Bacillati</taxon>
        <taxon>Bacillota</taxon>
        <taxon>Bacilli</taxon>
        <taxon>Bacillales</taxon>
        <taxon>Bacillaceae</taxon>
        <taxon>Lysinibacillus</taxon>
    </lineage>
</organism>
<dbReference type="OrthoDB" id="2390014at2"/>
<evidence type="ECO:0000313" key="2">
    <source>
        <dbReference type="EMBL" id="KGR86085.1"/>
    </source>
</evidence>
<reference evidence="2 3" key="1">
    <citation type="submission" date="2014-02" db="EMBL/GenBank/DDBJ databases">
        <title>Draft genome sequence of Lysinibacillus odysseyi NBRC 100172.</title>
        <authorList>
            <person name="Zhang F."/>
            <person name="Wang G."/>
            <person name="Zhang L."/>
        </authorList>
    </citation>
    <scope>NUCLEOTIDE SEQUENCE [LARGE SCALE GENOMIC DNA]</scope>
    <source>
        <strain evidence="2 3">NBRC 100172</strain>
    </source>
</reference>
<dbReference type="AlphaFoldDB" id="A0A0A3IRH9"/>
<protein>
    <submittedName>
        <fullName evidence="2">Uncharacterized protein</fullName>
    </submittedName>
</protein>
<accession>A0A0A3IRH9</accession>
<keyword evidence="3" id="KW-1185">Reference proteome</keyword>
<name>A0A0A3IRH9_9BACI</name>
<feature type="compositionally biased region" description="Polar residues" evidence="1">
    <location>
        <begin position="80"/>
        <end position="89"/>
    </location>
</feature>
<evidence type="ECO:0000313" key="3">
    <source>
        <dbReference type="Proteomes" id="UP000030437"/>
    </source>
</evidence>
<feature type="region of interest" description="Disordered" evidence="1">
    <location>
        <begin position="124"/>
        <end position="154"/>
    </location>
</feature>
<proteinExistence type="predicted"/>
<dbReference type="eggNOG" id="ENOG5033P0H">
    <property type="taxonomic scope" value="Bacteria"/>
</dbReference>
<dbReference type="EMBL" id="JPVP01000052">
    <property type="protein sequence ID" value="KGR86085.1"/>
    <property type="molecule type" value="Genomic_DNA"/>
</dbReference>
<feature type="compositionally biased region" description="Basic and acidic residues" evidence="1">
    <location>
        <begin position="138"/>
        <end position="154"/>
    </location>
</feature>
<feature type="region of interest" description="Disordered" evidence="1">
    <location>
        <begin position="56"/>
        <end position="104"/>
    </location>
</feature>
<gene>
    <name evidence="2" type="ORF">CD32_06710</name>
</gene>
<evidence type="ECO:0000256" key="1">
    <source>
        <dbReference type="SAM" id="MobiDB-lite"/>
    </source>
</evidence>